<accession>A0A813KEF9</accession>
<reference evidence="1" key="1">
    <citation type="submission" date="2021-02" db="EMBL/GenBank/DDBJ databases">
        <authorList>
            <person name="Dougan E. K."/>
            <person name="Rhodes N."/>
            <person name="Thang M."/>
            <person name="Chan C."/>
        </authorList>
    </citation>
    <scope>NUCLEOTIDE SEQUENCE</scope>
</reference>
<dbReference type="Proteomes" id="UP000626109">
    <property type="component" value="Unassembled WGS sequence"/>
</dbReference>
<name>A0A813KEF9_POLGL</name>
<dbReference type="AlphaFoldDB" id="A0A813KEF9"/>
<protein>
    <submittedName>
        <fullName evidence="1">Uncharacterized protein</fullName>
    </submittedName>
</protein>
<comment type="caution">
    <text evidence="1">The sequence shown here is derived from an EMBL/GenBank/DDBJ whole genome shotgun (WGS) entry which is preliminary data.</text>
</comment>
<organism evidence="1 2">
    <name type="scientific">Polarella glacialis</name>
    <name type="common">Dinoflagellate</name>
    <dbReference type="NCBI Taxonomy" id="89957"/>
    <lineage>
        <taxon>Eukaryota</taxon>
        <taxon>Sar</taxon>
        <taxon>Alveolata</taxon>
        <taxon>Dinophyceae</taxon>
        <taxon>Suessiales</taxon>
        <taxon>Suessiaceae</taxon>
        <taxon>Polarella</taxon>
    </lineage>
</organism>
<evidence type="ECO:0000313" key="2">
    <source>
        <dbReference type="Proteomes" id="UP000626109"/>
    </source>
</evidence>
<evidence type="ECO:0000313" key="1">
    <source>
        <dbReference type="EMBL" id="CAE8702360.1"/>
    </source>
</evidence>
<dbReference type="EMBL" id="CAJNNW010030069">
    <property type="protein sequence ID" value="CAE8702360.1"/>
    <property type="molecule type" value="Genomic_DNA"/>
</dbReference>
<sequence>MAALRLALPLGATALVAFVASLRRLLRSLSGLQRLLGLTEVKLSSLRFATPNLKVPENVRGVWWIDGGPGVITVDLNLLLPAGSSSSFYAQDVIPDYQTVSSNLPGLQLFLFAIALCVRSHVVVDSDGPQVSWSLLRGCVPLPVKSPSRRLGEHSVQRSIVNSSSGKVLASYPAFRIVDATGQRTIHFQEMIDKVGDVALVKQSAAVHQSLVMDLRQHQGCNASGVLRSLL</sequence>
<proteinExistence type="predicted"/>
<gene>
    <name evidence="1" type="ORF">PGLA2088_LOCUS32397</name>
</gene>